<feature type="compositionally biased region" description="Acidic residues" evidence="1">
    <location>
        <begin position="34"/>
        <end position="45"/>
    </location>
</feature>
<dbReference type="AlphaFoldDB" id="A0A4Y3RT50"/>
<gene>
    <name evidence="2" type="ORF">SGA01_46850</name>
</gene>
<sequence length="68" mass="7212">MRALAGSGWRVVLVTSAKDSELSALRRAIDADDAIAETSPSDDVEEGKPAPEPVRYALRPAQVPPVLV</sequence>
<evidence type="ECO:0000256" key="1">
    <source>
        <dbReference type="SAM" id="MobiDB-lite"/>
    </source>
</evidence>
<proteinExistence type="predicted"/>
<protein>
    <submittedName>
        <fullName evidence="2">Uncharacterized protein</fullName>
    </submittedName>
</protein>
<feature type="region of interest" description="Disordered" evidence="1">
    <location>
        <begin position="34"/>
        <end position="56"/>
    </location>
</feature>
<reference evidence="2 3" key="1">
    <citation type="submission" date="2019-06" db="EMBL/GenBank/DDBJ databases">
        <title>Whole genome shotgun sequence of Streptomyces gardneri NBRC 12865.</title>
        <authorList>
            <person name="Hosoyama A."/>
            <person name="Uohara A."/>
            <person name="Ohji S."/>
            <person name="Ichikawa N."/>
        </authorList>
    </citation>
    <scope>NUCLEOTIDE SEQUENCE [LARGE SCALE GENOMIC DNA]</scope>
    <source>
        <strain evidence="2 3">NBRC 12865</strain>
    </source>
</reference>
<dbReference type="Gene3D" id="3.40.50.1000">
    <property type="entry name" value="HAD superfamily/HAD-like"/>
    <property type="match status" value="1"/>
</dbReference>
<keyword evidence="3" id="KW-1185">Reference proteome</keyword>
<dbReference type="EMBL" id="BJMN01000030">
    <property type="protein sequence ID" value="GEB59080.1"/>
    <property type="molecule type" value="Genomic_DNA"/>
</dbReference>
<dbReference type="InterPro" id="IPR036412">
    <property type="entry name" value="HAD-like_sf"/>
</dbReference>
<dbReference type="Proteomes" id="UP000315226">
    <property type="component" value="Unassembled WGS sequence"/>
</dbReference>
<evidence type="ECO:0000313" key="3">
    <source>
        <dbReference type="Proteomes" id="UP000315226"/>
    </source>
</evidence>
<name>A0A4Y3RT50_9ACTN</name>
<dbReference type="InterPro" id="IPR023214">
    <property type="entry name" value="HAD_sf"/>
</dbReference>
<organism evidence="2 3">
    <name type="scientific">Streptomyces gardneri</name>
    <dbReference type="NCBI Taxonomy" id="66892"/>
    <lineage>
        <taxon>Bacteria</taxon>
        <taxon>Bacillati</taxon>
        <taxon>Actinomycetota</taxon>
        <taxon>Actinomycetes</taxon>
        <taxon>Kitasatosporales</taxon>
        <taxon>Streptomycetaceae</taxon>
        <taxon>Streptomyces</taxon>
    </lineage>
</organism>
<dbReference type="SUPFAM" id="SSF56784">
    <property type="entry name" value="HAD-like"/>
    <property type="match status" value="1"/>
</dbReference>
<accession>A0A4Y3RT50</accession>
<comment type="caution">
    <text evidence="2">The sequence shown here is derived from an EMBL/GenBank/DDBJ whole genome shotgun (WGS) entry which is preliminary data.</text>
</comment>
<evidence type="ECO:0000313" key="2">
    <source>
        <dbReference type="EMBL" id="GEB59080.1"/>
    </source>
</evidence>